<reference evidence="1 2" key="1">
    <citation type="submission" date="2020-06" db="EMBL/GenBank/DDBJ databases">
        <authorList>
            <person name="Voronona O.L."/>
            <person name="Aksenova E.I."/>
            <person name="Kunda M.S."/>
            <person name="Semenov A.N."/>
            <person name="Ryzhova N."/>
        </authorList>
    </citation>
    <scope>NUCLEOTIDE SEQUENCE [LARGE SCALE GENOMIC DNA]</scope>
    <source>
        <strain evidence="1 2">MPKMM3633</strain>
    </source>
</reference>
<evidence type="ECO:0000313" key="2">
    <source>
        <dbReference type="Proteomes" id="UP000509371"/>
    </source>
</evidence>
<accession>A0A859D0E6</accession>
<dbReference type="Proteomes" id="UP000509371">
    <property type="component" value="Chromosome"/>
</dbReference>
<dbReference type="AlphaFoldDB" id="A0A859D0E6"/>
<dbReference type="KEGG" id="mpri:MP3633_3709"/>
<gene>
    <name evidence="1" type="ORF">MP3633_3709</name>
</gene>
<protein>
    <submittedName>
        <fullName evidence="1">Uncharacterized protein</fullName>
    </submittedName>
</protein>
<sequence length="41" mass="4824">MSLPHLNMKDYTAMLKLYQQLTYQVKAKNKVPPCNNQTKKI</sequence>
<dbReference type="EMBL" id="CP054301">
    <property type="protein sequence ID" value="QKK82436.1"/>
    <property type="molecule type" value="Genomic_DNA"/>
</dbReference>
<organism evidence="1 2">
    <name type="scientific">Marinomonas primoryensis</name>
    <dbReference type="NCBI Taxonomy" id="178399"/>
    <lineage>
        <taxon>Bacteria</taxon>
        <taxon>Pseudomonadati</taxon>
        <taxon>Pseudomonadota</taxon>
        <taxon>Gammaproteobacteria</taxon>
        <taxon>Oceanospirillales</taxon>
        <taxon>Oceanospirillaceae</taxon>
        <taxon>Marinomonas</taxon>
    </lineage>
</organism>
<proteinExistence type="predicted"/>
<evidence type="ECO:0000313" key="1">
    <source>
        <dbReference type="EMBL" id="QKK82436.1"/>
    </source>
</evidence>
<name>A0A859D0E6_9GAMM</name>